<feature type="transmembrane region" description="Helical" evidence="1">
    <location>
        <begin position="58"/>
        <end position="77"/>
    </location>
</feature>
<dbReference type="AlphaFoldDB" id="A0AA35QEU2"/>
<keyword evidence="1" id="KW-0472">Membrane</keyword>
<dbReference type="Proteomes" id="UP001160390">
    <property type="component" value="Unassembled WGS sequence"/>
</dbReference>
<feature type="transmembrane region" description="Helical" evidence="1">
    <location>
        <begin position="176"/>
        <end position="200"/>
    </location>
</feature>
<dbReference type="PANTHER" id="PTHR42109:SF3">
    <property type="entry name" value="INTEGRAL MEMBRANE PROTEIN (AFU_ORTHOLOGUE AFUA_5G00100)"/>
    <property type="match status" value="1"/>
</dbReference>
<feature type="domain" description="DUF7702" evidence="2">
    <location>
        <begin position="2"/>
        <end position="237"/>
    </location>
</feature>
<keyword evidence="1" id="KW-1133">Transmembrane helix</keyword>
<feature type="transmembrane region" description="Helical" evidence="1">
    <location>
        <begin position="97"/>
        <end position="115"/>
    </location>
</feature>
<organism evidence="3 4">
    <name type="scientific">Clonostachys chloroleuca</name>
    <dbReference type="NCBI Taxonomy" id="1926264"/>
    <lineage>
        <taxon>Eukaryota</taxon>
        <taxon>Fungi</taxon>
        <taxon>Dikarya</taxon>
        <taxon>Ascomycota</taxon>
        <taxon>Pezizomycotina</taxon>
        <taxon>Sordariomycetes</taxon>
        <taxon>Hypocreomycetidae</taxon>
        <taxon>Hypocreales</taxon>
        <taxon>Bionectriaceae</taxon>
        <taxon>Clonostachys</taxon>
    </lineage>
</organism>
<dbReference type="EMBL" id="CABFNP030001353">
    <property type="protein sequence ID" value="CAI6100641.1"/>
    <property type="molecule type" value="Genomic_DNA"/>
</dbReference>
<feature type="transmembrane region" description="Helical" evidence="1">
    <location>
        <begin position="31"/>
        <end position="52"/>
    </location>
</feature>
<evidence type="ECO:0000256" key="1">
    <source>
        <dbReference type="SAM" id="Phobius"/>
    </source>
</evidence>
<evidence type="ECO:0000259" key="2">
    <source>
        <dbReference type="Pfam" id="PF24800"/>
    </source>
</evidence>
<comment type="caution">
    <text evidence="3">The sequence shown here is derived from an EMBL/GenBank/DDBJ whole genome shotgun (WGS) entry which is preliminary data.</text>
</comment>
<name>A0AA35QEU2_9HYPO</name>
<proteinExistence type="predicted"/>
<evidence type="ECO:0000313" key="3">
    <source>
        <dbReference type="EMBL" id="CAI6100641.1"/>
    </source>
</evidence>
<keyword evidence="1" id="KW-0812">Transmembrane</keyword>
<keyword evidence="4" id="KW-1185">Reference proteome</keyword>
<evidence type="ECO:0000313" key="4">
    <source>
        <dbReference type="Proteomes" id="UP001160390"/>
    </source>
</evidence>
<dbReference type="PANTHER" id="PTHR42109">
    <property type="entry name" value="UNPLACED GENOMIC SCAFFOLD UM_SCAF_CONTIG_1.265, WHOLE GENOME SHOTGUN SEQUENCE"/>
    <property type="match status" value="1"/>
</dbReference>
<dbReference type="Pfam" id="PF24800">
    <property type="entry name" value="DUF7702"/>
    <property type="match status" value="1"/>
</dbReference>
<feature type="transmembrane region" description="Helical" evidence="1">
    <location>
        <begin position="135"/>
        <end position="155"/>
    </location>
</feature>
<protein>
    <recommendedName>
        <fullName evidence="2">DUF7702 domain-containing protein</fullName>
    </recommendedName>
</protein>
<feature type="transmembrane region" description="Helical" evidence="1">
    <location>
        <begin position="212"/>
        <end position="239"/>
    </location>
</feature>
<dbReference type="InterPro" id="IPR056119">
    <property type="entry name" value="DUF7702"/>
</dbReference>
<gene>
    <name evidence="3" type="ORF">CCHLO57077_00006675</name>
</gene>
<sequence length="260" mass="28088">MDQLSITQLAIYSTLSVPAFYILWKHGATGLLGWGYLLVFFSLRIVGCAMELSGSTSAAILSNIGLSPILLATAGILHEAQVYLRPELNRKLEWLKVILYHVQVTGGIALLAVGASRLQSSPNPTAGDRNMAKAGMGILTSAWTVLAIWIILSCRPFARFSRIEMDIGNMSLTASLYAQLLISTLVSIPILGIRVIYSLVSLVSTKASDPSMAVRVVCTTLPEMIPAIIFCVVGLYTAVRLQTHEVTGRTIHNDSGKSRV</sequence>
<accession>A0AA35QEU2</accession>
<reference evidence="3" key="1">
    <citation type="submission" date="2023-01" db="EMBL/GenBank/DDBJ databases">
        <authorList>
            <person name="Piombo E."/>
        </authorList>
    </citation>
    <scope>NUCLEOTIDE SEQUENCE</scope>
</reference>